<protein>
    <submittedName>
        <fullName evidence="3">AAA_8 domain-containing protein</fullName>
    </submittedName>
</protein>
<evidence type="ECO:0000313" key="3">
    <source>
        <dbReference type="WBParaSite" id="TCNE_0001856701-mRNA-1"/>
    </source>
</evidence>
<dbReference type="WBParaSite" id="TCNE_0001856701-mRNA-1">
    <property type="protein sequence ID" value="TCNE_0001856701-mRNA-1"/>
    <property type="gene ID" value="TCNE_0001856701"/>
</dbReference>
<reference evidence="3" key="1">
    <citation type="submission" date="2016-06" db="UniProtKB">
        <authorList>
            <consortium name="WormBaseParasite"/>
        </authorList>
    </citation>
    <scope>IDENTIFICATION</scope>
</reference>
<keyword evidence="2" id="KW-1185">Reference proteome</keyword>
<reference evidence="1 2" key="2">
    <citation type="submission" date="2018-11" db="EMBL/GenBank/DDBJ databases">
        <authorList>
            <consortium name="Pathogen Informatics"/>
        </authorList>
    </citation>
    <scope>NUCLEOTIDE SEQUENCE [LARGE SCALE GENOMIC DNA]</scope>
</reference>
<organism evidence="2 3">
    <name type="scientific">Toxocara canis</name>
    <name type="common">Canine roundworm</name>
    <dbReference type="NCBI Taxonomy" id="6265"/>
    <lineage>
        <taxon>Eukaryota</taxon>
        <taxon>Metazoa</taxon>
        <taxon>Ecdysozoa</taxon>
        <taxon>Nematoda</taxon>
        <taxon>Chromadorea</taxon>
        <taxon>Rhabditida</taxon>
        <taxon>Spirurina</taxon>
        <taxon>Ascaridomorpha</taxon>
        <taxon>Ascaridoidea</taxon>
        <taxon>Toxocaridae</taxon>
        <taxon>Toxocara</taxon>
    </lineage>
</organism>
<proteinExistence type="predicted"/>
<sequence length="132" mass="14696">MRGFDRNEIRKALVALTRKEFERFKEQTWSELGALDVDMTADALDCYADLVEALRQETVAKKQLKMASANVFKAFQATIATLSQSAAKFPGSFIFIVIDCRDVQKSVEDMNRGLNVYEFLNLAGCLAGCSAV</sequence>
<dbReference type="AlphaFoldDB" id="A0A183VCU3"/>
<gene>
    <name evidence="1" type="ORF">TCNE_LOCUS18563</name>
</gene>
<dbReference type="EMBL" id="UYWY01025685">
    <property type="protein sequence ID" value="VDM49884.1"/>
    <property type="molecule type" value="Genomic_DNA"/>
</dbReference>
<accession>A0A183VCU3</accession>
<evidence type="ECO:0000313" key="1">
    <source>
        <dbReference type="EMBL" id="VDM49884.1"/>
    </source>
</evidence>
<dbReference type="Proteomes" id="UP000050794">
    <property type="component" value="Unassembled WGS sequence"/>
</dbReference>
<name>A0A183VCU3_TOXCA</name>
<evidence type="ECO:0000313" key="2">
    <source>
        <dbReference type="Proteomes" id="UP000050794"/>
    </source>
</evidence>